<comment type="subunit">
    <text evidence="6">Monomer.</text>
</comment>
<evidence type="ECO:0000256" key="5">
    <source>
        <dbReference type="ARBA" id="ARBA00022801"/>
    </source>
</evidence>
<proteinExistence type="inferred from homology"/>
<feature type="binding site" evidence="6">
    <location>
        <position position="176"/>
    </location>
    <ligand>
        <name>substrate</name>
    </ligand>
</feature>
<comment type="cofactor">
    <cofactor evidence="6">
        <name>Co(2+)</name>
        <dbReference type="ChEBI" id="CHEBI:48828"/>
    </cofactor>
    <cofactor evidence="6">
        <name>Zn(2+)</name>
        <dbReference type="ChEBI" id="CHEBI:29105"/>
    </cofactor>
    <cofactor evidence="6">
        <name>Mn(2+)</name>
        <dbReference type="ChEBI" id="CHEBI:29035"/>
    </cofactor>
    <cofactor evidence="6">
        <name>Fe(2+)</name>
        <dbReference type="ChEBI" id="CHEBI:29033"/>
    </cofactor>
    <text evidence="6">Binds 2 divalent metal cations per subunit. Has a high-affinity and a low affinity metal-binding site. The true nature of the physiological cofactor is under debate. The enzyme is active with cobalt, zinc, manganese or divalent iron ions. Most likely, methionine aminopeptidases function as mononuclear Fe(2+)-metalloproteases under physiological conditions, and the catalytically relevant metal-binding site has been assigned to the histidine-containing high-affinity site.</text>
</comment>
<comment type="similarity">
    <text evidence="6">Belongs to the peptidase M24A family. Methionine aminopeptidase type 1 subfamily.</text>
</comment>
<evidence type="ECO:0000256" key="1">
    <source>
        <dbReference type="ARBA" id="ARBA00002521"/>
    </source>
</evidence>
<feature type="binding site" evidence="6">
    <location>
        <position position="234"/>
    </location>
    <ligand>
        <name>a divalent metal cation</name>
        <dbReference type="ChEBI" id="CHEBI:60240"/>
        <label>1</label>
    </ligand>
</feature>
<evidence type="ECO:0000313" key="9">
    <source>
        <dbReference type="EMBL" id="HGK63866.1"/>
    </source>
</evidence>
<gene>
    <name evidence="6 9" type="primary">map</name>
    <name evidence="9" type="ORF">ENU74_04680</name>
</gene>
<protein>
    <recommendedName>
        <fullName evidence="6 7">Methionine aminopeptidase</fullName>
        <shortName evidence="6">MAP</shortName>
        <shortName evidence="6">MetAP</shortName>
        <ecNumber evidence="6 7">3.4.11.18</ecNumber>
    </recommendedName>
    <alternativeName>
        <fullName evidence="6">Peptidase M</fullName>
    </alternativeName>
</protein>
<dbReference type="PRINTS" id="PR00599">
    <property type="entry name" value="MAPEPTIDASE"/>
</dbReference>
<feature type="domain" description="Peptidase M24" evidence="8">
    <location>
        <begin position="12"/>
        <end position="240"/>
    </location>
</feature>
<organism evidence="9">
    <name type="scientific">candidate division WOR-3 bacterium</name>
    <dbReference type="NCBI Taxonomy" id="2052148"/>
    <lineage>
        <taxon>Bacteria</taxon>
        <taxon>Bacteria division WOR-3</taxon>
    </lineage>
</organism>
<feature type="binding site" evidence="6">
    <location>
        <position position="203"/>
    </location>
    <ligand>
        <name>a divalent metal cation</name>
        <dbReference type="ChEBI" id="CHEBI:60240"/>
        <label>2</label>
        <note>catalytic</note>
    </ligand>
</feature>
<keyword evidence="2 6" id="KW-0031">Aminopeptidase</keyword>
<dbReference type="NCBIfam" id="TIGR00500">
    <property type="entry name" value="met_pdase_I"/>
    <property type="match status" value="1"/>
</dbReference>
<comment type="catalytic activity">
    <reaction evidence="6 7">
        <text>Release of N-terminal amino acids, preferentially methionine, from peptides and arylamides.</text>
        <dbReference type="EC" id="3.4.11.18"/>
    </reaction>
</comment>
<dbReference type="AlphaFoldDB" id="A0A7V3ZVB8"/>
<dbReference type="GO" id="GO:0006508">
    <property type="term" value="P:proteolysis"/>
    <property type="evidence" value="ECO:0007669"/>
    <property type="project" value="UniProtKB-KW"/>
</dbReference>
<dbReference type="GO" id="GO:0005829">
    <property type="term" value="C:cytosol"/>
    <property type="evidence" value="ECO:0007669"/>
    <property type="project" value="TreeGrafter"/>
</dbReference>
<dbReference type="GO" id="GO:0004239">
    <property type="term" value="F:initiator methionyl aminopeptidase activity"/>
    <property type="evidence" value="ECO:0007669"/>
    <property type="project" value="UniProtKB-UniRule"/>
</dbReference>
<feature type="binding site" evidence="6">
    <location>
        <position position="234"/>
    </location>
    <ligand>
        <name>a divalent metal cation</name>
        <dbReference type="ChEBI" id="CHEBI:60240"/>
        <label>2</label>
        <note>catalytic</note>
    </ligand>
</feature>
<dbReference type="CDD" id="cd01086">
    <property type="entry name" value="MetAP1"/>
    <property type="match status" value="1"/>
</dbReference>
<name>A0A7V3ZVB8_UNCW3</name>
<comment type="function">
    <text evidence="1 6">Removes the N-terminal methionine from nascent proteins. The N-terminal methionine is often cleaved when the second residue in the primary sequence is small and uncharged (Met-Ala-, Cys, Gly, Pro, Ser, Thr, or Val). Requires deformylation of the N(alpha)-formylated initiator methionine before it can be hydrolyzed.</text>
</comment>
<sequence length="251" mass="28045">MAIYIKSKREIEKIKEAGRIVAKTLKLIEKAIKPGISLKELEKICADFIYSQGAFPAFLGYKGFPAAVCISINEEVVHGIPDERILKEGDIVKIDVGVKKDGYYADGAKTFICQKTTPEIERLIRVTEKALYLGIEEAYENNSLLAIGRKIQEYVEKNGFFVVKELSGHGVGLELHEDPIVPNYYIQKMNGIILKAGMILAIEPMVNFSTEKVFTKKNNWTIVTADGGYSAHFEHTVLVGKKKPEILTYDG</sequence>
<dbReference type="SUPFAM" id="SSF55920">
    <property type="entry name" value="Creatinase/aminopeptidase"/>
    <property type="match status" value="1"/>
</dbReference>
<comment type="caution">
    <text evidence="9">The sequence shown here is derived from an EMBL/GenBank/DDBJ whole genome shotgun (WGS) entry which is preliminary data.</text>
</comment>
<reference evidence="9" key="1">
    <citation type="journal article" date="2020" name="mSystems">
        <title>Genome- and Community-Level Interaction Insights into Carbon Utilization and Element Cycling Functions of Hydrothermarchaeota in Hydrothermal Sediment.</title>
        <authorList>
            <person name="Zhou Z."/>
            <person name="Liu Y."/>
            <person name="Xu W."/>
            <person name="Pan J."/>
            <person name="Luo Z.H."/>
            <person name="Li M."/>
        </authorList>
    </citation>
    <scope>NUCLEOTIDE SEQUENCE [LARGE SCALE GENOMIC DNA]</scope>
    <source>
        <strain evidence="9">SpSt-697</strain>
    </source>
</reference>
<evidence type="ECO:0000256" key="6">
    <source>
        <dbReference type="HAMAP-Rule" id="MF_01974"/>
    </source>
</evidence>
<feature type="binding site" evidence="6">
    <location>
        <position position="95"/>
    </location>
    <ligand>
        <name>a divalent metal cation</name>
        <dbReference type="ChEBI" id="CHEBI:60240"/>
        <label>1</label>
    </ligand>
</feature>
<dbReference type="InterPro" id="IPR000994">
    <property type="entry name" value="Pept_M24"/>
</dbReference>
<dbReference type="HAMAP" id="MF_01974">
    <property type="entry name" value="MetAP_1"/>
    <property type="match status" value="1"/>
</dbReference>
<evidence type="ECO:0000259" key="8">
    <source>
        <dbReference type="Pfam" id="PF00557"/>
    </source>
</evidence>
<dbReference type="InterPro" id="IPR001714">
    <property type="entry name" value="Pept_M24_MAP"/>
</dbReference>
<dbReference type="Pfam" id="PF00557">
    <property type="entry name" value="Peptidase_M24"/>
    <property type="match status" value="1"/>
</dbReference>
<keyword evidence="5 6" id="KW-0378">Hydrolase</keyword>
<dbReference type="InterPro" id="IPR036005">
    <property type="entry name" value="Creatinase/aminopeptidase-like"/>
</dbReference>
<evidence type="ECO:0000256" key="4">
    <source>
        <dbReference type="ARBA" id="ARBA00022723"/>
    </source>
</evidence>
<dbReference type="Gene3D" id="3.90.230.10">
    <property type="entry name" value="Creatinase/methionine aminopeptidase superfamily"/>
    <property type="match status" value="1"/>
</dbReference>
<feature type="binding site" evidence="6">
    <location>
        <position position="78"/>
    </location>
    <ligand>
        <name>substrate</name>
    </ligand>
</feature>
<feature type="binding site" evidence="6">
    <location>
        <position position="106"/>
    </location>
    <ligand>
        <name>a divalent metal cation</name>
        <dbReference type="ChEBI" id="CHEBI:60240"/>
        <label>2</label>
        <note>catalytic</note>
    </ligand>
</feature>
<dbReference type="GO" id="GO:0046872">
    <property type="term" value="F:metal ion binding"/>
    <property type="evidence" value="ECO:0007669"/>
    <property type="project" value="UniProtKB-UniRule"/>
</dbReference>
<dbReference type="InterPro" id="IPR002467">
    <property type="entry name" value="Pept_M24A_MAP1"/>
</dbReference>
<keyword evidence="3 6" id="KW-0645">Protease</keyword>
<dbReference type="PANTHER" id="PTHR43330:SF27">
    <property type="entry name" value="METHIONINE AMINOPEPTIDASE"/>
    <property type="match status" value="1"/>
</dbReference>
<dbReference type="PANTHER" id="PTHR43330">
    <property type="entry name" value="METHIONINE AMINOPEPTIDASE"/>
    <property type="match status" value="1"/>
</dbReference>
<dbReference type="GO" id="GO:0070006">
    <property type="term" value="F:metalloaminopeptidase activity"/>
    <property type="evidence" value="ECO:0007669"/>
    <property type="project" value="UniProtKB-UniRule"/>
</dbReference>
<accession>A0A7V3ZVB8</accession>
<feature type="binding site" evidence="6">
    <location>
        <position position="169"/>
    </location>
    <ligand>
        <name>a divalent metal cation</name>
        <dbReference type="ChEBI" id="CHEBI:60240"/>
        <label>2</label>
        <note>catalytic</note>
    </ligand>
</feature>
<dbReference type="EC" id="3.4.11.18" evidence="6 7"/>
<evidence type="ECO:0000256" key="7">
    <source>
        <dbReference type="RuleBase" id="RU003653"/>
    </source>
</evidence>
<dbReference type="EMBL" id="DTDR01000120">
    <property type="protein sequence ID" value="HGK63866.1"/>
    <property type="molecule type" value="Genomic_DNA"/>
</dbReference>
<keyword evidence="4 6" id="KW-0479">Metal-binding</keyword>
<feature type="binding site" evidence="6">
    <location>
        <position position="106"/>
    </location>
    <ligand>
        <name>a divalent metal cation</name>
        <dbReference type="ChEBI" id="CHEBI:60240"/>
        <label>1</label>
    </ligand>
</feature>
<evidence type="ECO:0000256" key="2">
    <source>
        <dbReference type="ARBA" id="ARBA00022438"/>
    </source>
</evidence>
<evidence type="ECO:0000256" key="3">
    <source>
        <dbReference type="ARBA" id="ARBA00022670"/>
    </source>
</evidence>